<proteinExistence type="predicted"/>
<dbReference type="AlphaFoldDB" id="A0A9Q0YQW9"/>
<sequence length="83" mass="9219">MTVTDEGLQTLVAQIEGILNTRPLLNLSPDINDQSILTPASLMAPMSQIGMPPSEEDPDDPDYDPKPRGKATLLRQWKMREKS</sequence>
<gene>
    <name evidence="2" type="ORF">HOLleu_31903</name>
</gene>
<organism evidence="2 3">
    <name type="scientific">Holothuria leucospilota</name>
    <name type="common">Black long sea cucumber</name>
    <name type="synonym">Mertensiothuria leucospilota</name>
    <dbReference type="NCBI Taxonomy" id="206669"/>
    <lineage>
        <taxon>Eukaryota</taxon>
        <taxon>Metazoa</taxon>
        <taxon>Echinodermata</taxon>
        <taxon>Eleutherozoa</taxon>
        <taxon>Echinozoa</taxon>
        <taxon>Holothuroidea</taxon>
        <taxon>Aspidochirotacea</taxon>
        <taxon>Aspidochirotida</taxon>
        <taxon>Holothuriidae</taxon>
        <taxon>Holothuria</taxon>
    </lineage>
</organism>
<dbReference type="EMBL" id="JAIZAY010000016">
    <property type="protein sequence ID" value="KAJ8026932.1"/>
    <property type="molecule type" value="Genomic_DNA"/>
</dbReference>
<dbReference type="OrthoDB" id="8061911at2759"/>
<name>A0A9Q0YQW9_HOLLE</name>
<protein>
    <submittedName>
        <fullName evidence="2">Uncharacterized protein</fullName>
    </submittedName>
</protein>
<evidence type="ECO:0000313" key="2">
    <source>
        <dbReference type="EMBL" id="KAJ8026932.1"/>
    </source>
</evidence>
<reference evidence="2" key="1">
    <citation type="submission" date="2021-10" db="EMBL/GenBank/DDBJ databases">
        <title>Tropical sea cucumber genome reveals ecological adaptation and Cuvierian tubules defense mechanism.</title>
        <authorList>
            <person name="Chen T."/>
        </authorList>
    </citation>
    <scope>NUCLEOTIDE SEQUENCE</scope>
    <source>
        <strain evidence="2">Nanhai2018</strain>
        <tissue evidence="2">Muscle</tissue>
    </source>
</reference>
<feature type="region of interest" description="Disordered" evidence="1">
    <location>
        <begin position="46"/>
        <end position="83"/>
    </location>
</feature>
<accession>A0A9Q0YQW9</accession>
<dbReference type="Proteomes" id="UP001152320">
    <property type="component" value="Chromosome 16"/>
</dbReference>
<evidence type="ECO:0000313" key="3">
    <source>
        <dbReference type="Proteomes" id="UP001152320"/>
    </source>
</evidence>
<keyword evidence="3" id="KW-1185">Reference proteome</keyword>
<comment type="caution">
    <text evidence="2">The sequence shown here is derived from an EMBL/GenBank/DDBJ whole genome shotgun (WGS) entry which is preliminary data.</text>
</comment>
<evidence type="ECO:0000256" key="1">
    <source>
        <dbReference type="SAM" id="MobiDB-lite"/>
    </source>
</evidence>